<reference evidence="4 5" key="1">
    <citation type="submission" date="2019-04" db="EMBL/GenBank/DDBJ databases">
        <title>Chitiniphilus eburnea sp. nov., a novel chitinolytic bacterium isolated from aquaculture sludge.</title>
        <authorList>
            <person name="Sheng M."/>
        </authorList>
    </citation>
    <scope>NUCLEOTIDE SEQUENCE [LARGE SCALE GENOMIC DNA]</scope>
    <source>
        <strain evidence="4 5">HX-2-15</strain>
    </source>
</reference>
<dbReference type="EMBL" id="SUMF01000004">
    <property type="protein sequence ID" value="TJZ75673.1"/>
    <property type="molecule type" value="Genomic_DNA"/>
</dbReference>
<sequence length="1324" mass="145411">MADGEWRIAVRIRAWSACCGRGPTLDANALLRGASLFPVPSMPRFLPPSWLSLLSTLWRGGWHVLGWHWRWLRRLVFAAVALLASIALTWNFYLAPRLDQYRPTVERMFSDAVGSRVTIRTLSGGWRGQRPHLAIDGVTLHARDGRPALSFSRLDADLSWWSLLVGRLQFSRLAIQAPDMQVRRDPQGIWHVAGVRLDPDRHRGDARFFDWLLEQGVLEVHGGRLEWLDELHGVPAQSLHDLVLTVERSLGAHEFNLSFQPPAGLADPIQVSGRWRGGPLAEWRGWRGQARLSLPRLTLDTADAQWPVVAKLFQSMRGTIGGETQVSFADGRITRAEGELSIQRLRLMREGQTLALPRFQGKFDWSDLSRQRGLRIDATRIDGANGPLCTNCELDFTRRADGSGAIRLTRLQLDALSSYRPWLPAEVRERLRDIEVAGSLREGQFQWSGDRKRYQGEVILDNARLSWGETLPLLSGISLNARFDQDSGRINVSSQDLTLSAPRWMPEPLDFSRLDLGGSWHRTASTWEVQVDRLTLRNDDLTLSGSGRYRHEGQGPGTVEMSADLPRLRAERVHAYLPLVIGPHTREWLVTALRDGDGEGGRIELSGPLARFPFPDDQGGRFRAFARVRNGRLAYAPGWPEITGINGSIEFHGDAMDIRASQARILGAAVGETHVWVPDLYHHQQHLYVDGRTASATADFLDFLRQSPLHRVSAAYTEGLKAQGQGALALKLDIPLHDVAATRVAGDYRFTDNTLDFGGVVPPLTAAAGQITFTEHALAIQEGRAQLLGGATRFSGASQNGDFMLQLAGQMRLRDAVARYDVPQPERFSGTIDYRARLNAGRGGYELKLDSPLAGAAIDLPAPLGKAAGETRPFSLDITDKTGETHLNLGYGRLLQAALVRTPGKPLSGTVALGAQPPRVLPASGLTLTGGWPVLDLDEWLSLGGMAGGEATDGPSLSLQLAFAQVRLRGRRLNEVRVQASQAGDGWRGAVQARETEGRFNWRGGTASPVEVRLSRLALPLQGGDDDTPTQVAPTAPSDTRATSDNDHYPGVKLTVDQLSYRIRELGKLTVVASPQGPNWRLNEVTLESDETQLTMSGLWRRLPDRSRTSGKFSVKTTDLGKLLGRLGYPDTLLRAPGAFSGEVAWDGAPFPPDFNSMQGSLALELGAGQFQQIDPGAARLLSILSLQSLARRVKLDFRDVFSEGFEFDTIKGDALIERGIARTDNLVIAGPSAQVLFRGQANFVAGTQDLHVRIVPVVGDTVAIAAGIVNPIAGVAAFLVQRALKDPLGQLVAYEYDINGTMRDPVIRRINGQERSPDLPQHR</sequence>
<evidence type="ECO:0000256" key="2">
    <source>
        <dbReference type="SAM" id="Phobius"/>
    </source>
</evidence>
<evidence type="ECO:0000313" key="5">
    <source>
        <dbReference type="Proteomes" id="UP000310016"/>
    </source>
</evidence>
<dbReference type="InterPro" id="IPR011836">
    <property type="entry name" value="YhdP"/>
</dbReference>
<feature type="transmembrane region" description="Helical" evidence="2">
    <location>
        <begin position="75"/>
        <end position="93"/>
    </location>
</feature>
<feature type="domain" description="YhdP central" evidence="3">
    <location>
        <begin position="72"/>
        <end position="1308"/>
    </location>
</feature>
<dbReference type="NCBIfam" id="TIGR02099">
    <property type="entry name" value="YhdP family protein"/>
    <property type="match status" value="1"/>
</dbReference>
<keyword evidence="2" id="KW-0472">Membrane</keyword>
<keyword evidence="5" id="KW-1185">Reference proteome</keyword>
<proteinExistence type="predicted"/>
<protein>
    <submittedName>
        <fullName evidence="4">TIGR02099 family protein</fullName>
    </submittedName>
</protein>
<evidence type="ECO:0000313" key="4">
    <source>
        <dbReference type="EMBL" id="TJZ75673.1"/>
    </source>
</evidence>
<feature type="compositionally biased region" description="Polar residues" evidence="1">
    <location>
        <begin position="1029"/>
        <end position="1041"/>
    </location>
</feature>
<keyword evidence="2" id="KW-0812">Transmembrane</keyword>
<keyword evidence="2" id="KW-1133">Transmembrane helix</keyword>
<organism evidence="4 5">
    <name type="scientific">Chitiniphilus eburneus</name>
    <dbReference type="NCBI Taxonomy" id="2571148"/>
    <lineage>
        <taxon>Bacteria</taxon>
        <taxon>Pseudomonadati</taxon>
        <taxon>Pseudomonadota</taxon>
        <taxon>Betaproteobacteria</taxon>
        <taxon>Neisseriales</taxon>
        <taxon>Chitinibacteraceae</taxon>
        <taxon>Chitiniphilus</taxon>
    </lineage>
</organism>
<dbReference type="OrthoDB" id="8521382at2"/>
<evidence type="ECO:0000256" key="1">
    <source>
        <dbReference type="SAM" id="MobiDB-lite"/>
    </source>
</evidence>
<name>A0A4U0Q3K6_9NEIS</name>
<gene>
    <name evidence="4" type="ORF">FAZ21_07120</name>
</gene>
<dbReference type="PANTHER" id="PTHR38690:SF1">
    <property type="entry name" value="PROTEASE"/>
    <property type="match status" value="1"/>
</dbReference>
<evidence type="ECO:0000259" key="3">
    <source>
        <dbReference type="Pfam" id="PF13116"/>
    </source>
</evidence>
<dbReference type="PANTHER" id="PTHR38690">
    <property type="entry name" value="PROTEASE-RELATED"/>
    <property type="match status" value="1"/>
</dbReference>
<feature type="region of interest" description="Disordered" evidence="1">
    <location>
        <begin position="1020"/>
        <end position="1049"/>
    </location>
</feature>
<dbReference type="Proteomes" id="UP000310016">
    <property type="component" value="Unassembled WGS sequence"/>
</dbReference>
<dbReference type="InterPro" id="IPR025263">
    <property type="entry name" value="YhdP_central"/>
</dbReference>
<accession>A0A4U0Q3K6</accession>
<comment type="caution">
    <text evidence="4">The sequence shown here is derived from an EMBL/GenBank/DDBJ whole genome shotgun (WGS) entry which is preliminary data.</text>
</comment>
<dbReference type="Pfam" id="PF13116">
    <property type="entry name" value="YhdP"/>
    <property type="match status" value="1"/>
</dbReference>